<accession>A0A150M5P4</accession>
<dbReference type="Proteomes" id="UP000075683">
    <property type="component" value="Unassembled WGS sequence"/>
</dbReference>
<evidence type="ECO:0000313" key="1">
    <source>
        <dbReference type="EMBL" id="KYD19843.1"/>
    </source>
</evidence>
<dbReference type="STRING" id="301148.B4135_0742"/>
<proteinExistence type="predicted"/>
<dbReference type="EMBL" id="LQYT01000037">
    <property type="protein sequence ID" value="KYD19843.1"/>
    <property type="molecule type" value="Genomic_DNA"/>
</dbReference>
<comment type="caution">
    <text evidence="1">The sequence shown here is derived from an EMBL/GenBank/DDBJ whole genome shotgun (WGS) entry which is preliminary data.</text>
</comment>
<protein>
    <submittedName>
        <fullName evidence="1">Uncharacterized protein</fullName>
    </submittedName>
</protein>
<organism evidence="1 2">
    <name type="scientific">Caldibacillus debilis</name>
    <dbReference type="NCBI Taxonomy" id="301148"/>
    <lineage>
        <taxon>Bacteria</taxon>
        <taxon>Bacillati</taxon>
        <taxon>Bacillota</taxon>
        <taxon>Bacilli</taxon>
        <taxon>Bacillales</taxon>
        <taxon>Bacillaceae</taxon>
        <taxon>Caldibacillus</taxon>
    </lineage>
</organism>
<sequence>MLPLILQKNGGSGHMIPDLVKPGPYSGASARIRKPQFGGIRIFKKRYPPVVGYFYF</sequence>
<gene>
    <name evidence="1" type="ORF">B4135_0742</name>
</gene>
<reference evidence="1 2" key="1">
    <citation type="submission" date="2016-01" db="EMBL/GenBank/DDBJ databases">
        <title>Draft Genome Sequences of Seven Thermophilic Sporeformers Isolated from Foods.</title>
        <authorList>
            <person name="Berendsen E.M."/>
            <person name="Wells-Bennik M.H."/>
            <person name="Krawcyk A.O."/>
            <person name="De Jong A."/>
            <person name="Holsappel S."/>
            <person name="Eijlander R.T."/>
            <person name="Kuipers O.P."/>
        </authorList>
    </citation>
    <scope>NUCLEOTIDE SEQUENCE [LARGE SCALE GENOMIC DNA]</scope>
    <source>
        <strain evidence="1 2">B4135</strain>
    </source>
</reference>
<name>A0A150M5P4_9BACI</name>
<dbReference type="AlphaFoldDB" id="A0A150M5P4"/>
<evidence type="ECO:0000313" key="2">
    <source>
        <dbReference type="Proteomes" id="UP000075683"/>
    </source>
</evidence>